<comment type="subcellular location">
    <subcellularLocation>
        <location evidence="1">Nucleus</location>
    </subcellularLocation>
</comment>
<feature type="region of interest" description="Disordered" evidence="7">
    <location>
        <begin position="524"/>
        <end position="552"/>
    </location>
</feature>
<keyword evidence="4" id="KW-0508">mRNA splicing</keyword>
<dbReference type="Pfam" id="PF19252">
    <property type="entry name" value="HIND"/>
    <property type="match status" value="2"/>
</dbReference>
<evidence type="ECO:0000256" key="2">
    <source>
        <dbReference type="ARBA" id="ARBA00006076"/>
    </source>
</evidence>
<keyword evidence="3" id="KW-0507">mRNA processing</keyword>
<comment type="caution">
    <text evidence="8">The sequence shown here is derived from an EMBL/GenBank/DDBJ whole genome shotgun (WGS) entry which is preliminary data.</text>
</comment>
<organism evidence="8 9">
    <name type="scientific">Candidozyma pseudohaemuli</name>
    <dbReference type="NCBI Taxonomy" id="418784"/>
    <lineage>
        <taxon>Eukaryota</taxon>
        <taxon>Fungi</taxon>
        <taxon>Dikarya</taxon>
        <taxon>Ascomycota</taxon>
        <taxon>Saccharomycotina</taxon>
        <taxon>Pichiomycetes</taxon>
        <taxon>Metschnikowiaceae</taxon>
        <taxon>Candidozyma</taxon>
    </lineage>
</organism>
<feature type="compositionally biased region" description="Basic residues" evidence="7">
    <location>
        <begin position="245"/>
        <end position="256"/>
    </location>
</feature>
<keyword evidence="6" id="KW-0175">Coiled coil</keyword>
<proteinExistence type="inferred from homology"/>
<feature type="region of interest" description="Disordered" evidence="7">
    <location>
        <begin position="344"/>
        <end position="396"/>
    </location>
</feature>
<sequence>MVEEILLSIEETNRLRAQIGLPLLPVEKKENLKKGVSGKDELSIEETNKLRASLGLKPIVVEEPLNELKPEESVDLPKKTTSNNQFKVDTDLKLFYNDAGSDWLENIGKGKKAEKTAEKENIEQSEGIAVGHAALALSDVKDGDVFTLEDQNVLVDEEERMVNEKIAKAEKLRKTEAEKRKIATLKFGVRFEEDEEDEADELAQVSGSTILLPQKQDVEPPVKSGTTKMGALFDDIDEPKPAAVKFKKKSKKKSLSKKRELDNDAELETHQPMVTEELKFEADDGDDEIQSVLAKNREKQQKKRKLLTPEQLAQEIQLHQRIDLTEKTGGMVFDGTSDFLSSIGQAVEDDSKEEVKKEAEKDVEEKVTETQDEAVPQLDGKAEPEEQEASSKPKFGSMAATLSYLRGNNMVSAELQREKEARKQQEQRIKEAELQRIAISIEERSVKQELELDLSYKRLSKEEQDSTLDKILNERLVAKGLVEVPKGRYSNYNSDRLSSYNPQVNLKYKDQDGNELDRKQAFKQLSHKYHGTAPKHKKKKMGNKSEVEHVIN</sequence>
<protein>
    <recommendedName>
        <fullName evidence="10">U4/U6.U5 tri-snRNP-associated protein 1</fullName>
    </recommendedName>
</protein>
<feature type="compositionally biased region" description="Basic and acidic residues" evidence="7">
    <location>
        <begin position="543"/>
        <end position="552"/>
    </location>
</feature>
<dbReference type="STRING" id="418784.A0A2P7YIF9"/>
<feature type="compositionally biased region" description="Basic residues" evidence="7">
    <location>
        <begin position="525"/>
        <end position="542"/>
    </location>
</feature>
<keyword evidence="9" id="KW-1185">Reference proteome</keyword>
<dbReference type="InterPro" id="IPR005011">
    <property type="entry name" value="SNU66/SART1"/>
</dbReference>
<evidence type="ECO:0000256" key="7">
    <source>
        <dbReference type="SAM" id="MobiDB-lite"/>
    </source>
</evidence>
<dbReference type="EMBL" id="PYFQ01000013">
    <property type="protein sequence ID" value="PSK35758.1"/>
    <property type="molecule type" value="Genomic_DNA"/>
</dbReference>
<reference evidence="8 9" key="1">
    <citation type="submission" date="2018-03" db="EMBL/GenBank/DDBJ databases">
        <title>Candida pseudohaemulonii genome assembly and annotation.</title>
        <authorList>
            <person name="Munoz J.F."/>
            <person name="Gade L.G."/>
            <person name="Chow N.A."/>
            <person name="Litvintseva A.P."/>
            <person name="Loparev V.N."/>
            <person name="Cuomo C.A."/>
        </authorList>
    </citation>
    <scope>NUCLEOTIDE SEQUENCE [LARGE SCALE GENOMIC DNA]</scope>
    <source>
        <strain evidence="8 9">B12108</strain>
    </source>
</reference>
<evidence type="ECO:0000256" key="6">
    <source>
        <dbReference type="SAM" id="Coils"/>
    </source>
</evidence>
<accession>A0A2P7YIF9</accession>
<comment type="similarity">
    <text evidence="2">Belongs to the SNU66/SART1 family.</text>
</comment>
<evidence type="ECO:0000256" key="4">
    <source>
        <dbReference type="ARBA" id="ARBA00023187"/>
    </source>
</evidence>
<name>A0A2P7YIF9_9ASCO</name>
<evidence type="ECO:0000256" key="1">
    <source>
        <dbReference type="ARBA" id="ARBA00004123"/>
    </source>
</evidence>
<keyword evidence="5" id="KW-0539">Nucleus</keyword>
<evidence type="ECO:0008006" key="10">
    <source>
        <dbReference type="Google" id="ProtNLM"/>
    </source>
</evidence>
<dbReference type="GO" id="GO:0045292">
    <property type="term" value="P:mRNA cis splicing, via spliceosome"/>
    <property type="evidence" value="ECO:0007669"/>
    <property type="project" value="TreeGrafter"/>
</dbReference>
<dbReference type="GeneID" id="36567627"/>
<dbReference type="GO" id="GO:0046540">
    <property type="term" value="C:U4/U6 x U5 tri-snRNP complex"/>
    <property type="evidence" value="ECO:0007669"/>
    <property type="project" value="InterPro"/>
</dbReference>
<feature type="compositionally biased region" description="Basic and acidic residues" evidence="7">
    <location>
        <begin position="353"/>
        <end position="369"/>
    </location>
</feature>
<dbReference type="OrthoDB" id="5583at2759"/>
<dbReference type="GO" id="GO:0000481">
    <property type="term" value="P:maturation of 5S rRNA"/>
    <property type="evidence" value="ECO:0007669"/>
    <property type="project" value="TreeGrafter"/>
</dbReference>
<dbReference type="InterPro" id="IPR045347">
    <property type="entry name" value="HIND"/>
</dbReference>
<dbReference type="PANTHER" id="PTHR14152:SF5">
    <property type="entry name" value="U4_U6.U5 TRI-SNRNP-ASSOCIATED PROTEIN 1"/>
    <property type="match status" value="1"/>
</dbReference>
<dbReference type="Proteomes" id="UP000241107">
    <property type="component" value="Unassembled WGS sequence"/>
</dbReference>
<feature type="region of interest" description="Disordered" evidence="7">
    <location>
        <begin position="206"/>
        <end position="306"/>
    </location>
</feature>
<dbReference type="AlphaFoldDB" id="A0A2P7YIF9"/>
<dbReference type="VEuPathDB" id="FungiDB:C7M61_004239"/>
<evidence type="ECO:0000256" key="3">
    <source>
        <dbReference type="ARBA" id="ARBA00022664"/>
    </source>
</evidence>
<gene>
    <name evidence="8" type="ORF">C7M61_004239</name>
</gene>
<dbReference type="PANTHER" id="PTHR14152">
    <property type="entry name" value="SQUAMOUS CELL CARCINOMA ANTIGEN RECOGNISED BY CYTOTOXIC T LYMPHOCYTES"/>
    <property type="match status" value="1"/>
</dbReference>
<evidence type="ECO:0000256" key="5">
    <source>
        <dbReference type="ARBA" id="ARBA00023242"/>
    </source>
</evidence>
<evidence type="ECO:0000313" key="9">
    <source>
        <dbReference type="Proteomes" id="UP000241107"/>
    </source>
</evidence>
<evidence type="ECO:0000313" key="8">
    <source>
        <dbReference type="EMBL" id="PSK35758.1"/>
    </source>
</evidence>
<dbReference type="RefSeq" id="XP_024712231.1">
    <property type="nucleotide sequence ID" value="XM_024859562.1"/>
</dbReference>
<feature type="coiled-coil region" evidence="6">
    <location>
        <begin position="408"/>
        <end position="442"/>
    </location>
</feature>
<dbReference type="Pfam" id="PF03343">
    <property type="entry name" value="SART-1"/>
    <property type="match status" value="1"/>
</dbReference>